<comment type="similarity">
    <text evidence="1">Belongs to the carbon-nitrogen hydrolase superfamily. NIT1/NIT2 family.</text>
</comment>
<dbReference type="PROSITE" id="PS01227">
    <property type="entry name" value="UPF0012"/>
    <property type="match status" value="1"/>
</dbReference>
<dbReference type="CDD" id="cd07583">
    <property type="entry name" value="nitrilase_5"/>
    <property type="match status" value="1"/>
</dbReference>
<reference evidence="3 4" key="1">
    <citation type="submission" date="2019-01" db="EMBL/GenBank/DDBJ databases">
        <title>Draft genome sequences of the type strains of six Macrococcus species.</title>
        <authorList>
            <person name="Mazhar S."/>
            <person name="Altermann E."/>
            <person name="Hill C."/>
            <person name="Mcauliffe O."/>
        </authorList>
    </citation>
    <scope>NUCLEOTIDE SEQUENCE [LARGE SCALE GENOMIC DNA]</scope>
    <source>
        <strain evidence="3 4">ATCC 51828</strain>
    </source>
</reference>
<dbReference type="InterPro" id="IPR036526">
    <property type="entry name" value="C-N_Hydrolase_sf"/>
</dbReference>
<proteinExistence type="inferred from homology"/>
<dbReference type="EMBL" id="SCWD01000004">
    <property type="protein sequence ID" value="TDM00701.1"/>
    <property type="molecule type" value="Genomic_DNA"/>
</dbReference>
<keyword evidence="4" id="KW-1185">Reference proteome</keyword>
<dbReference type="Pfam" id="PF00795">
    <property type="entry name" value="CN_hydrolase"/>
    <property type="match status" value="1"/>
</dbReference>
<dbReference type="AlphaFoldDB" id="A0A9Q8FP73"/>
<dbReference type="Gene3D" id="3.60.110.10">
    <property type="entry name" value="Carbon-nitrogen hydrolase"/>
    <property type="match status" value="1"/>
</dbReference>
<dbReference type="PANTHER" id="PTHR23088">
    <property type="entry name" value="NITRILASE-RELATED"/>
    <property type="match status" value="1"/>
</dbReference>
<dbReference type="InterPro" id="IPR003010">
    <property type="entry name" value="C-N_Hydrolase"/>
</dbReference>
<dbReference type="Proteomes" id="UP000295280">
    <property type="component" value="Unassembled WGS sequence"/>
</dbReference>
<evidence type="ECO:0000313" key="4">
    <source>
        <dbReference type="Proteomes" id="UP000295280"/>
    </source>
</evidence>
<dbReference type="PANTHER" id="PTHR23088:SF27">
    <property type="entry name" value="DEAMINATED GLUTATHIONE AMIDASE"/>
    <property type="match status" value="1"/>
</dbReference>
<dbReference type="GO" id="GO:0016787">
    <property type="term" value="F:hydrolase activity"/>
    <property type="evidence" value="ECO:0007669"/>
    <property type="project" value="UniProtKB-KW"/>
</dbReference>
<evidence type="ECO:0000256" key="1">
    <source>
        <dbReference type="ARBA" id="ARBA00010613"/>
    </source>
</evidence>
<gene>
    <name evidence="3" type="ORF">ERX40_09165</name>
</gene>
<dbReference type="InterPro" id="IPR001110">
    <property type="entry name" value="UPF0012_CS"/>
</dbReference>
<dbReference type="RefSeq" id="WP_133418197.1">
    <property type="nucleotide sequence ID" value="NZ_SCWD01000004.1"/>
</dbReference>
<keyword evidence="3" id="KW-0378">Hydrolase</keyword>
<evidence type="ECO:0000259" key="2">
    <source>
        <dbReference type="PROSITE" id="PS50263"/>
    </source>
</evidence>
<protein>
    <submittedName>
        <fullName evidence="3">Carbon-nitrogen family hydrolase</fullName>
    </submittedName>
</protein>
<organism evidence="3 4">
    <name type="scientific">Macrococcus carouselicus</name>
    <dbReference type="NCBI Taxonomy" id="69969"/>
    <lineage>
        <taxon>Bacteria</taxon>
        <taxon>Bacillati</taxon>
        <taxon>Bacillota</taxon>
        <taxon>Bacilli</taxon>
        <taxon>Bacillales</taxon>
        <taxon>Staphylococcaceae</taxon>
        <taxon>Macrococcus</taxon>
    </lineage>
</organism>
<dbReference type="OrthoDB" id="9811121at2"/>
<accession>A0A9Q8FP73</accession>
<sequence>MRLALYQMEVVPGHPGKAMGKVESWIESLENTDIAVMPEMWNTSYTLDRLEELADENGRREVEFLQRLARDHHINIIGGSIAVKKHGRHYNESVIVNRKGEVIYQYDKIHLVPMLDEPKYLTAGDQFGIFEIDSEKMGVIICYDLRFPELSRQLALEGAEIIYVVAEWPVERMDHFAALLKARAIENQCYIAACNAAGECEGTVFGGRSMVISPSGEVMAEAGTDEETLITEIDIEVSRRIRQSIPVFESRRTDLY</sequence>
<comment type="caution">
    <text evidence="3">The sequence shown here is derived from an EMBL/GenBank/DDBJ whole genome shotgun (WGS) entry which is preliminary data.</text>
</comment>
<dbReference type="PROSITE" id="PS50263">
    <property type="entry name" value="CN_HYDROLASE"/>
    <property type="match status" value="1"/>
</dbReference>
<feature type="domain" description="CN hydrolase" evidence="2">
    <location>
        <begin position="1"/>
        <end position="235"/>
    </location>
</feature>
<dbReference type="SUPFAM" id="SSF56317">
    <property type="entry name" value="Carbon-nitrogen hydrolase"/>
    <property type="match status" value="1"/>
</dbReference>
<name>A0A9Q8FP73_9STAP</name>
<evidence type="ECO:0000313" key="3">
    <source>
        <dbReference type="EMBL" id="TDM00701.1"/>
    </source>
</evidence>